<dbReference type="EMBL" id="JARKIE010000047">
    <property type="protein sequence ID" value="KAJ7693181.1"/>
    <property type="molecule type" value="Genomic_DNA"/>
</dbReference>
<evidence type="ECO:0000313" key="1">
    <source>
        <dbReference type="EMBL" id="KAJ7693181.1"/>
    </source>
</evidence>
<keyword evidence="2" id="KW-1185">Reference proteome</keyword>
<gene>
    <name evidence="1" type="ORF">B0H17DRAFT_1200004</name>
</gene>
<accession>A0AAD7GKF0</accession>
<dbReference type="AlphaFoldDB" id="A0AAD7GKF0"/>
<name>A0AAD7GKF0_MYCRO</name>
<proteinExistence type="predicted"/>
<comment type="caution">
    <text evidence="1">The sequence shown here is derived from an EMBL/GenBank/DDBJ whole genome shotgun (WGS) entry which is preliminary data.</text>
</comment>
<sequence length="99" mass="10924">MHNSNNYLLVTAYLPGIGCDIHTSFYLQAHNMVRGITGYDVGNGPFISIHNDFHGQASSPAWTGAKRLTDRAKHKLLGSKWDMAEAGVQLLWAPSLNTR</sequence>
<protein>
    <submittedName>
        <fullName evidence="1">Uncharacterized protein</fullName>
    </submittedName>
</protein>
<reference evidence="1" key="1">
    <citation type="submission" date="2023-03" db="EMBL/GenBank/DDBJ databases">
        <title>Massive genome expansion in bonnet fungi (Mycena s.s.) driven by repeated elements and novel gene families across ecological guilds.</title>
        <authorList>
            <consortium name="Lawrence Berkeley National Laboratory"/>
            <person name="Harder C.B."/>
            <person name="Miyauchi S."/>
            <person name="Viragh M."/>
            <person name="Kuo A."/>
            <person name="Thoen E."/>
            <person name="Andreopoulos B."/>
            <person name="Lu D."/>
            <person name="Skrede I."/>
            <person name="Drula E."/>
            <person name="Henrissat B."/>
            <person name="Morin E."/>
            <person name="Kohler A."/>
            <person name="Barry K."/>
            <person name="LaButti K."/>
            <person name="Morin E."/>
            <person name="Salamov A."/>
            <person name="Lipzen A."/>
            <person name="Mereny Z."/>
            <person name="Hegedus B."/>
            <person name="Baldrian P."/>
            <person name="Stursova M."/>
            <person name="Weitz H."/>
            <person name="Taylor A."/>
            <person name="Grigoriev I.V."/>
            <person name="Nagy L.G."/>
            <person name="Martin F."/>
            <person name="Kauserud H."/>
        </authorList>
    </citation>
    <scope>NUCLEOTIDE SEQUENCE</scope>
    <source>
        <strain evidence="1">CBHHK067</strain>
    </source>
</reference>
<dbReference type="Proteomes" id="UP001221757">
    <property type="component" value="Unassembled WGS sequence"/>
</dbReference>
<organism evidence="1 2">
    <name type="scientific">Mycena rosella</name>
    <name type="common">Pink bonnet</name>
    <name type="synonym">Agaricus rosellus</name>
    <dbReference type="NCBI Taxonomy" id="1033263"/>
    <lineage>
        <taxon>Eukaryota</taxon>
        <taxon>Fungi</taxon>
        <taxon>Dikarya</taxon>
        <taxon>Basidiomycota</taxon>
        <taxon>Agaricomycotina</taxon>
        <taxon>Agaricomycetes</taxon>
        <taxon>Agaricomycetidae</taxon>
        <taxon>Agaricales</taxon>
        <taxon>Marasmiineae</taxon>
        <taxon>Mycenaceae</taxon>
        <taxon>Mycena</taxon>
    </lineage>
</organism>
<evidence type="ECO:0000313" key="2">
    <source>
        <dbReference type="Proteomes" id="UP001221757"/>
    </source>
</evidence>